<protein>
    <submittedName>
        <fullName evidence="2">Glycosyltransferase 2-like domain-containing protein</fullName>
    </submittedName>
</protein>
<dbReference type="WBParaSite" id="JU765_v2.g11860.t1">
    <property type="protein sequence ID" value="JU765_v2.g11860.t1"/>
    <property type="gene ID" value="JU765_v2.g11860"/>
</dbReference>
<sequence>MTSYAINSARNFGKSLVETPTMIVADLDHLFSPNFEQKLRKFATEYLNSNNKTVLVYRIFEITKDSPEPKNKKDLAKLLENGTAREFHVENQNETLIEMLDEWLNISESDQPSIQFYKNYSNSYWEPQFISRQDIPDFDERFKYPMRDNTVLVS</sequence>
<reference evidence="2" key="1">
    <citation type="submission" date="2022-11" db="UniProtKB">
        <authorList>
            <consortium name="WormBaseParasite"/>
        </authorList>
    </citation>
    <scope>IDENTIFICATION</scope>
</reference>
<dbReference type="Proteomes" id="UP000887576">
    <property type="component" value="Unplaced"/>
</dbReference>
<accession>A0AC34Q0T3</accession>
<evidence type="ECO:0000313" key="2">
    <source>
        <dbReference type="WBParaSite" id="JU765_v2.g11860.t1"/>
    </source>
</evidence>
<name>A0AC34Q0T3_9BILA</name>
<organism evidence="1 2">
    <name type="scientific">Panagrolaimus sp. JU765</name>
    <dbReference type="NCBI Taxonomy" id="591449"/>
    <lineage>
        <taxon>Eukaryota</taxon>
        <taxon>Metazoa</taxon>
        <taxon>Ecdysozoa</taxon>
        <taxon>Nematoda</taxon>
        <taxon>Chromadorea</taxon>
        <taxon>Rhabditida</taxon>
        <taxon>Tylenchina</taxon>
        <taxon>Panagrolaimomorpha</taxon>
        <taxon>Panagrolaimoidea</taxon>
        <taxon>Panagrolaimidae</taxon>
        <taxon>Panagrolaimus</taxon>
    </lineage>
</organism>
<evidence type="ECO:0000313" key="1">
    <source>
        <dbReference type="Proteomes" id="UP000887576"/>
    </source>
</evidence>
<proteinExistence type="predicted"/>